<comment type="caution">
    <text evidence="2">The sequence shown here is derived from an EMBL/GenBank/DDBJ whole genome shotgun (WGS) entry which is preliminary data.</text>
</comment>
<dbReference type="Proteomes" id="UP001162060">
    <property type="component" value="Unassembled WGS sequence"/>
</dbReference>
<dbReference type="Gene3D" id="1.20.1270.60">
    <property type="entry name" value="Arfaptin homology (AH) domain/BAR domain"/>
    <property type="match status" value="1"/>
</dbReference>
<gene>
    <name evidence="2" type="ORF">PM001_LOCUS28355</name>
</gene>
<feature type="region of interest" description="Disordered" evidence="1">
    <location>
        <begin position="130"/>
        <end position="157"/>
    </location>
</feature>
<feature type="region of interest" description="Disordered" evidence="1">
    <location>
        <begin position="86"/>
        <end position="114"/>
    </location>
</feature>
<dbReference type="EMBL" id="CAKLBY020000295">
    <property type="protein sequence ID" value="CAK7943205.1"/>
    <property type="molecule type" value="Genomic_DNA"/>
</dbReference>
<reference evidence="2" key="1">
    <citation type="submission" date="2024-01" db="EMBL/GenBank/DDBJ databases">
        <authorList>
            <person name="Webb A."/>
        </authorList>
    </citation>
    <scope>NUCLEOTIDE SEQUENCE</scope>
    <source>
        <strain evidence="2">Pm1</strain>
    </source>
</reference>
<dbReference type="InterPro" id="IPR027267">
    <property type="entry name" value="AH/BAR_dom_sf"/>
</dbReference>
<evidence type="ECO:0000313" key="3">
    <source>
        <dbReference type="Proteomes" id="UP001162060"/>
    </source>
</evidence>
<sequence length="157" mass="17683">MEDARLADDIVTERVLREVERFRREKLVDFKHIILDYIQMQIEYSKKVEDEWQEVIPKLAAIQVENGGPVLAPVGPVSQDTVDSALREEEAAEEEETATTTLGSMIQEDYIPSNGDLTDSLSDLTLMANDDDEDEDLFQHSPYGSRATGDLNPDVLL</sequence>
<organism evidence="2 3">
    <name type="scientific">Peronospora matthiolae</name>
    <dbReference type="NCBI Taxonomy" id="2874970"/>
    <lineage>
        <taxon>Eukaryota</taxon>
        <taxon>Sar</taxon>
        <taxon>Stramenopiles</taxon>
        <taxon>Oomycota</taxon>
        <taxon>Peronosporomycetes</taxon>
        <taxon>Peronosporales</taxon>
        <taxon>Peronosporaceae</taxon>
        <taxon>Peronospora</taxon>
    </lineage>
</organism>
<dbReference type="AlphaFoldDB" id="A0AAV1V8U6"/>
<name>A0AAV1V8U6_9STRA</name>
<protein>
    <submittedName>
        <fullName evidence="2">Uncharacterized protein</fullName>
    </submittedName>
</protein>
<proteinExistence type="predicted"/>
<evidence type="ECO:0000313" key="2">
    <source>
        <dbReference type="EMBL" id="CAK7943205.1"/>
    </source>
</evidence>
<evidence type="ECO:0000256" key="1">
    <source>
        <dbReference type="SAM" id="MobiDB-lite"/>
    </source>
</evidence>
<accession>A0AAV1V8U6</accession>